<gene>
    <name evidence="1" type="primary">ORF80062</name>
</gene>
<dbReference type="AlphaFoldDB" id="A0A0B6ZVL5"/>
<dbReference type="EMBL" id="HACG01024986">
    <property type="protein sequence ID" value="CEK71851.1"/>
    <property type="molecule type" value="Transcribed_RNA"/>
</dbReference>
<sequence length="63" mass="7509">MEAVYIIPILPYKHGTERLRREIKYWFLLTVNDYLCPPSPSERRIRPVVPKLWYAGGQRGAHR</sequence>
<name>A0A0B6ZVL5_9EUPU</name>
<feature type="non-terminal residue" evidence="1">
    <location>
        <position position="63"/>
    </location>
</feature>
<accession>A0A0B6ZVL5</accession>
<evidence type="ECO:0000313" key="1">
    <source>
        <dbReference type="EMBL" id="CEK71851.1"/>
    </source>
</evidence>
<reference evidence="1" key="1">
    <citation type="submission" date="2014-12" db="EMBL/GenBank/DDBJ databases">
        <title>Insight into the proteome of Arion vulgaris.</title>
        <authorList>
            <person name="Aradska J."/>
            <person name="Bulat T."/>
            <person name="Smidak R."/>
            <person name="Sarate P."/>
            <person name="Gangsoo J."/>
            <person name="Sialana F."/>
            <person name="Bilban M."/>
            <person name="Lubec G."/>
        </authorList>
    </citation>
    <scope>NUCLEOTIDE SEQUENCE</scope>
    <source>
        <tissue evidence="1">Skin</tissue>
    </source>
</reference>
<organism evidence="1">
    <name type="scientific">Arion vulgaris</name>
    <dbReference type="NCBI Taxonomy" id="1028688"/>
    <lineage>
        <taxon>Eukaryota</taxon>
        <taxon>Metazoa</taxon>
        <taxon>Spiralia</taxon>
        <taxon>Lophotrochozoa</taxon>
        <taxon>Mollusca</taxon>
        <taxon>Gastropoda</taxon>
        <taxon>Heterobranchia</taxon>
        <taxon>Euthyneura</taxon>
        <taxon>Panpulmonata</taxon>
        <taxon>Eupulmonata</taxon>
        <taxon>Stylommatophora</taxon>
        <taxon>Helicina</taxon>
        <taxon>Arionoidea</taxon>
        <taxon>Arionidae</taxon>
        <taxon>Arion</taxon>
    </lineage>
</organism>
<proteinExistence type="predicted"/>
<protein>
    <submittedName>
        <fullName evidence="1">Uncharacterized protein</fullName>
    </submittedName>
</protein>